<organism evidence="1 2">
    <name type="scientific">Solanum commersonii</name>
    <name type="common">Commerson's wild potato</name>
    <name type="synonym">Commerson's nightshade</name>
    <dbReference type="NCBI Taxonomy" id="4109"/>
    <lineage>
        <taxon>Eukaryota</taxon>
        <taxon>Viridiplantae</taxon>
        <taxon>Streptophyta</taxon>
        <taxon>Embryophyta</taxon>
        <taxon>Tracheophyta</taxon>
        <taxon>Spermatophyta</taxon>
        <taxon>Magnoliopsida</taxon>
        <taxon>eudicotyledons</taxon>
        <taxon>Gunneridae</taxon>
        <taxon>Pentapetalae</taxon>
        <taxon>asterids</taxon>
        <taxon>lamiids</taxon>
        <taxon>Solanales</taxon>
        <taxon>Solanaceae</taxon>
        <taxon>Solanoideae</taxon>
        <taxon>Solaneae</taxon>
        <taxon>Solanum</taxon>
    </lineage>
</organism>
<sequence length="73" mass="8729">MRMLRWMCRHSRRDKIINEVIRDRVGVVSVVDKMREARPEMVWALKRRGVDAPIRRCERLDIVGMTKGRGRPK</sequence>
<dbReference type="OrthoDB" id="1303839at2759"/>
<evidence type="ECO:0000313" key="1">
    <source>
        <dbReference type="EMBL" id="KAG5601598.1"/>
    </source>
</evidence>
<reference evidence="1 2" key="1">
    <citation type="submission" date="2020-09" db="EMBL/GenBank/DDBJ databases">
        <title>De no assembly of potato wild relative species, Solanum commersonii.</title>
        <authorList>
            <person name="Cho K."/>
        </authorList>
    </citation>
    <scope>NUCLEOTIDE SEQUENCE [LARGE SCALE GENOMIC DNA]</scope>
    <source>
        <strain evidence="1">LZ3.2</strain>
        <tissue evidence="1">Leaf</tissue>
    </source>
</reference>
<dbReference type="EMBL" id="JACXVP010000006">
    <property type="protein sequence ID" value="KAG5601598.1"/>
    <property type="molecule type" value="Genomic_DNA"/>
</dbReference>
<evidence type="ECO:0000313" key="2">
    <source>
        <dbReference type="Proteomes" id="UP000824120"/>
    </source>
</evidence>
<accession>A0A9J5YRQ9</accession>
<protein>
    <submittedName>
        <fullName evidence="1">Uncharacterized protein</fullName>
    </submittedName>
</protein>
<gene>
    <name evidence="1" type="ORF">H5410_032968</name>
</gene>
<dbReference type="Proteomes" id="UP000824120">
    <property type="component" value="Chromosome 6"/>
</dbReference>
<proteinExistence type="predicted"/>
<keyword evidence="2" id="KW-1185">Reference proteome</keyword>
<name>A0A9J5YRQ9_SOLCO</name>
<dbReference type="AlphaFoldDB" id="A0A9J5YRQ9"/>
<comment type="caution">
    <text evidence="1">The sequence shown here is derived from an EMBL/GenBank/DDBJ whole genome shotgun (WGS) entry which is preliminary data.</text>
</comment>